<proteinExistence type="predicted"/>
<keyword evidence="2" id="KW-1003">Cell membrane</keyword>
<evidence type="ECO:0000256" key="2">
    <source>
        <dbReference type="ARBA" id="ARBA00022475"/>
    </source>
</evidence>
<dbReference type="AlphaFoldDB" id="W0EHP8"/>
<keyword evidence="4 6" id="KW-1133">Transmembrane helix</keyword>
<dbReference type="Proteomes" id="UP000010847">
    <property type="component" value="Chromosome"/>
</dbReference>
<feature type="transmembrane region" description="Helical" evidence="6">
    <location>
        <begin position="348"/>
        <end position="369"/>
    </location>
</feature>
<sequence length="421" mass="46902">MEFWILFQREYREKVCSKTFILSTLLGLVVILGLSFAPAIMDKIKSADKQQIIVLETSGRVTPFLEKNLQDKLPSGEPEFSFQIMNADDSNWSTKKREAIDQLLTGKISAVVEFSSPEAPGKVIWHSKKIEMGGASTKVKTVLQQMVTQERIQQSGLSSTQLTEILTPIPFETQAEGLRAATQEQQTQNMTLVYFLLFMLYFSLIVYGTYVANGVVEEKSSRVMEMMVASVRPMTLMASKIIGIGAVGLTQYFLWIGTGLGLLALKGKGIALVPGMSLQINTIEPLYLVYFGVFFILGFLLYAAMYAGIGATVSRTEDLQQAVGPMTFLVIIGFLLAMFTLTSPNNPWIAGLSYVPFFTPMVLFARIVLTSIPTFYVLLGILDLIISTILFIWIGGKLYRVCILLNGKVSWRQIGRLIRQR</sequence>
<dbReference type="GO" id="GO:0140359">
    <property type="term" value="F:ABC-type transporter activity"/>
    <property type="evidence" value="ECO:0007669"/>
    <property type="project" value="InterPro"/>
</dbReference>
<evidence type="ECO:0000256" key="6">
    <source>
        <dbReference type="SAM" id="Phobius"/>
    </source>
</evidence>
<dbReference type="EMBL" id="CP007032">
    <property type="protein sequence ID" value="AHF08601.1"/>
    <property type="molecule type" value="Genomic_DNA"/>
</dbReference>
<dbReference type="OrthoDB" id="9768837at2"/>
<dbReference type="STRING" id="871968.DESME_09375"/>
<dbReference type="PANTHER" id="PTHR30294:SF29">
    <property type="entry name" value="MULTIDRUG ABC TRANSPORTER PERMEASE YBHS-RELATED"/>
    <property type="match status" value="1"/>
</dbReference>
<protein>
    <recommendedName>
        <fullName evidence="7">ABC-2 type transporter transmembrane domain-containing protein</fullName>
    </recommendedName>
</protein>
<dbReference type="Pfam" id="PF12698">
    <property type="entry name" value="ABC2_membrane_3"/>
    <property type="match status" value="1"/>
</dbReference>
<feature type="transmembrane region" description="Helical" evidence="6">
    <location>
        <begin position="192"/>
        <end position="212"/>
    </location>
</feature>
<dbReference type="HOGENOM" id="CLU_046841_2_1_9"/>
<dbReference type="RefSeq" id="WP_006718369.1">
    <property type="nucleotide sequence ID" value="NZ_CP007032.1"/>
</dbReference>
<name>W0EHP8_9FIRM</name>
<evidence type="ECO:0000313" key="9">
    <source>
        <dbReference type="Proteomes" id="UP000010847"/>
    </source>
</evidence>
<keyword evidence="5 6" id="KW-0472">Membrane</keyword>
<evidence type="ECO:0000259" key="7">
    <source>
        <dbReference type="Pfam" id="PF12698"/>
    </source>
</evidence>
<keyword evidence="3 6" id="KW-0812">Transmembrane</keyword>
<dbReference type="PANTHER" id="PTHR30294">
    <property type="entry name" value="MEMBRANE COMPONENT OF ABC TRANSPORTER YHHJ-RELATED"/>
    <property type="match status" value="1"/>
</dbReference>
<evidence type="ECO:0000256" key="5">
    <source>
        <dbReference type="ARBA" id="ARBA00023136"/>
    </source>
</evidence>
<evidence type="ECO:0000256" key="1">
    <source>
        <dbReference type="ARBA" id="ARBA00004651"/>
    </source>
</evidence>
<organism evidence="8 9">
    <name type="scientific">Desulfitobacterium metallireducens DSM 15288</name>
    <dbReference type="NCBI Taxonomy" id="871968"/>
    <lineage>
        <taxon>Bacteria</taxon>
        <taxon>Bacillati</taxon>
        <taxon>Bacillota</taxon>
        <taxon>Clostridia</taxon>
        <taxon>Eubacteriales</taxon>
        <taxon>Desulfitobacteriaceae</taxon>
        <taxon>Desulfitobacterium</taxon>
    </lineage>
</organism>
<dbReference type="KEGG" id="dmt:DESME_09375"/>
<feature type="transmembrane region" description="Helical" evidence="6">
    <location>
        <begin position="321"/>
        <end position="341"/>
    </location>
</feature>
<feature type="transmembrane region" description="Helical" evidence="6">
    <location>
        <begin position="241"/>
        <end position="265"/>
    </location>
</feature>
<feature type="domain" description="ABC-2 type transporter transmembrane" evidence="7">
    <location>
        <begin position="18"/>
        <end position="395"/>
    </location>
</feature>
<feature type="transmembrane region" description="Helical" evidence="6">
    <location>
        <begin position="375"/>
        <end position="394"/>
    </location>
</feature>
<comment type="subcellular location">
    <subcellularLocation>
        <location evidence="1">Cell membrane</location>
        <topology evidence="1">Multi-pass membrane protein</topology>
    </subcellularLocation>
</comment>
<evidence type="ECO:0000256" key="3">
    <source>
        <dbReference type="ARBA" id="ARBA00022692"/>
    </source>
</evidence>
<dbReference type="InterPro" id="IPR051449">
    <property type="entry name" value="ABC-2_transporter_component"/>
</dbReference>
<keyword evidence="9" id="KW-1185">Reference proteome</keyword>
<feature type="transmembrane region" description="Helical" evidence="6">
    <location>
        <begin position="20"/>
        <end position="41"/>
    </location>
</feature>
<dbReference type="eggNOG" id="COG1668">
    <property type="taxonomic scope" value="Bacteria"/>
</dbReference>
<gene>
    <name evidence="8" type="ORF">DESME_09375</name>
</gene>
<dbReference type="GO" id="GO:0005886">
    <property type="term" value="C:plasma membrane"/>
    <property type="evidence" value="ECO:0007669"/>
    <property type="project" value="UniProtKB-SubCell"/>
</dbReference>
<evidence type="ECO:0000256" key="4">
    <source>
        <dbReference type="ARBA" id="ARBA00022989"/>
    </source>
</evidence>
<reference evidence="8 9" key="1">
    <citation type="submission" date="2013-12" db="EMBL/GenBank/DDBJ databases">
        <authorList>
            <consortium name="DOE Joint Genome Institute"/>
            <person name="Smidt H."/>
            <person name="Huntemann M."/>
            <person name="Han J."/>
            <person name="Chen A."/>
            <person name="Kyrpides N."/>
            <person name="Mavromatis K."/>
            <person name="Markowitz V."/>
            <person name="Palaniappan K."/>
            <person name="Ivanova N."/>
            <person name="Schaumberg A."/>
            <person name="Pati A."/>
            <person name="Liolios K."/>
            <person name="Nordberg H.P."/>
            <person name="Cantor M.N."/>
            <person name="Hua S.X."/>
            <person name="Woyke T."/>
        </authorList>
    </citation>
    <scope>NUCLEOTIDE SEQUENCE [LARGE SCALE GENOMIC DNA]</scope>
    <source>
        <strain evidence="9">DSM 15288</strain>
    </source>
</reference>
<evidence type="ECO:0000313" key="8">
    <source>
        <dbReference type="EMBL" id="AHF08601.1"/>
    </source>
</evidence>
<accession>W0EHP8</accession>
<feature type="transmembrane region" description="Helical" evidence="6">
    <location>
        <begin position="286"/>
        <end position="309"/>
    </location>
</feature>
<dbReference type="InterPro" id="IPR013525">
    <property type="entry name" value="ABC2_TM"/>
</dbReference>